<comment type="caution">
    <text evidence="1">The sequence shown here is derived from an EMBL/GenBank/DDBJ whole genome shotgun (WGS) entry which is preliminary data.</text>
</comment>
<proteinExistence type="predicted"/>
<dbReference type="Pfam" id="PF13715">
    <property type="entry name" value="CarbopepD_reg_2"/>
    <property type="match status" value="1"/>
</dbReference>
<protein>
    <submittedName>
        <fullName evidence="1">Carboxypeptidase-like regulatory domain-containing protein</fullName>
    </submittedName>
</protein>
<dbReference type="SUPFAM" id="SSF49464">
    <property type="entry name" value="Carboxypeptidase regulatory domain-like"/>
    <property type="match status" value="1"/>
</dbReference>
<accession>A0ABW3AYH5</accession>
<keyword evidence="2" id="KW-1185">Reference proteome</keyword>
<reference evidence="2" key="1">
    <citation type="journal article" date="2019" name="Int. J. Syst. Evol. Microbiol.">
        <title>The Global Catalogue of Microorganisms (GCM) 10K type strain sequencing project: providing services to taxonomists for standard genome sequencing and annotation.</title>
        <authorList>
            <consortium name="The Broad Institute Genomics Platform"/>
            <consortium name="The Broad Institute Genome Sequencing Center for Infectious Disease"/>
            <person name="Wu L."/>
            <person name="Ma J."/>
        </authorList>
    </citation>
    <scope>NUCLEOTIDE SEQUENCE [LARGE SCALE GENOMIC DNA]</scope>
    <source>
        <strain evidence="2">CCUG 61948</strain>
    </source>
</reference>
<organism evidence="1 2">
    <name type="scientific">Maribacter chungangensis</name>
    <dbReference type="NCBI Taxonomy" id="1069117"/>
    <lineage>
        <taxon>Bacteria</taxon>
        <taxon>Pseudomonadati</taxon>
        <taxon>Bacteroidota</taxon>
        <taxon>Flavobacteriia</taxon>
        <taxon>Flavobacteriales</taxon>
        <taxon>Flavobacteriaceae</taxon>
        <taxon>Maribacter</taxon>
    </lineage>
</organism>
<dbReference type="Proteomes" id="UP001597012">
    <property type="component" value="Unassembled WGS sequence"/>
</dbReference>
<evidence type="ECO:0000313" key="1">
    <source>
        <dbReference type="EMBL" id="MFD0796068.1"/>
    </source>
</evidence>
<dbReference type="EMBL" id="JBHTHY010000003">
    <property type="protein sequence ID" value="MFD0796068.1"/>
    <property type="molecule type" value="Genomic_DNA"/>
</dbReference>
<name>A0ABW3AYH5_9FLAO</name>
<dbReference type="Gene3D" id="2.60.40.1120">
    <property type="entry name" value="Carboxypeptidase-like, regulatory domain"/>
    <property type="match status" value="1"/>
</dbReference>
<gene>
    <name evidence="1" type="ORF">ACFQZJ_01240</name>
</gene>
<dbReference type="RefSeq" id="WP_379931738.1">
    <property type="nucleotide sequence ID" value="NZ_JBHTHY010000003.1"/>
</dbReference>
<evidence type="ECO:0000313" key="2">
    <source>
        <dbReference type="Proteomes" id="UP001597012"/>
    </source>
</evidence>
<dbReference type="InterPro" id="IPR008969">
    <property type="entry name" value="CarboxyPept-like_regulatory"/>
</dbReference>
<sequence>MKHLFIIVSLLLSFLLKAQEGGSIKGKILDAEQYNEPLLMANVVLKGTTWSTWTNFNGNFEIVDIIPGEYVLKVSFLGYEDLEFPIVVRNNGNTQINRRLQAKNISLTDVAETNLVSTKNGTQPSGLK</sequence>